<evidence type="ECO:0000313" key="2">
    <source>
        <dbReference type="Proteomes" id="UP000298030"/>
    </source>
</evidence>
<keyword evidence="2" id="KW-1185">Reference proteome</keyword>
<evidence type="ECO:0000313" key="1">
    <source>
        <dbReference type="EMBL" id="TEB25986.1"/>
    </source>
</evidence>
<dbReference type="Proteomes" id="UP000298030">
    <property type="component" value="Unassembled WGS sequence"/>
</dbReference>
<accession>A0A4Y7SVT2</accession>
<organism evidence="1 2">
    <name type="scientific">Coprinellus micaceus</name>
    <name type="common">Glistening ink-cap mushroom</name>
    <name type="synonym">Coprinus micaceus</name>
    <dbReference type="NCBI Taxonomy" id="71717"/>
    <lineage>
        <taxon>Eukaryota</taxon>
        <taxon>Fungi</taxon>
        <taxon>Dikarya</taxon>
        <taxon>Basidiomycota</taxon>
        <taxon>Agaricomycotina</taxon>
        <taxon>Agaricomycetes</taxon>
        <taxon>Agaricomycetidae</taxon>
        <taxon>Agaricales</taxon>
        <taxon>Agaricineae</taxon>
        <taxon>Psathyrellaceae</taxon>
        <taxon>Coprinellus</taxon>
    </lineage>
</organism>
<dbReference type="AlphaFoldDB" id="A0A4Y7SVT2"/>
<proteinExistence type="predicted"/>
<reference evidence="1 2" key="1">
    <citation type="journal article" date="2019" name="Nat. Ecol. Evol.">
        <title>Megaphylogeny resolves global patterns of mushroom evolution.</title>
        <authorList>
            <person name="Varga T."/>
            <person name="Krizsan K."/>
            <person name="Foldi C."/>
            <person name="Dima B."/>
            <person name="Sanchez-Garcia M."/>
            <person name="Sanchez-Ramirez S."/>
            <person name="Szollosi G.J."/>
            <person name="Szarkandi J.G."/>
            <person name="Papp V."/>
            <person name="Albert L."/>
            <person name="Andreopoulos W."/>
            <person name="Angelini C."/>
            <person name="Antonin V."/>
            <person name="Barry K.W."/>
            <person name="Bougher N.L."/>
            <person name="Buchanan P."/>
            <person name="Buyck B."/>
            <person name="Bense V."/>
            <person name="Catcheside P."/>
            <person name="Chovatia M."/>
            <person name="Cooper J."/>
            <person name="Damon W."/>
            <person name="Desjardin D."/>
            <person name="Finy P."/>
            <person name="Geml J."/>
            <person name="Haridas S."/>
            <person name="Hughes K."/>
            <person name="Justo A."/>
            <person name="Karasinski D."/>
            <person name="Kautmanova I."/>
            <person name="Kiss B."/>
            <person name="Kocsube S."/>
            <person name="Kotiranta H."/>
            <person name="LaButti K.M."/>
            <person name="Lechner B.E."/>
            <person name="Liimatainen K."/>
            <person name="Lipzen A."/>
            <person name="Lukacs Z."/>
            <person name="Mihaltcheva S."/>
            <person name="Morgado L.N."/>
            <person name="Niskanen T."/>
            <person name="Noordeloos M.E."/>
            <person name="Ohm R.A."/>
            <person name="Ortiz-Santana B."/>
            <person name="Ovrebo C."/>
            <person name="Racz N."/>
            <person name="Riley R."/>
            <person name="Savchenko A."/>
            <person name="Shiryaev A."/>
            <person name="Soop K."/>
            <person name="Spirin V."/>
            <person name="Szebenyi C."/>
            <person name="Tomsovsky M."/>
            <person name="Tulloss R.E."/>
            <person name="Uehling J."/>
            <person name="Grigoriev I.V."/>
            <person name="Vagvolgyi C."/>
            <person name="Papp T."/>
            <person name="Martin F.M."/>
            <person name="Miettinen O."/>
            <person name="Hibbett D.S."/>
            <person name="Nagy L.G."/>
        </authorList>
    </citation>
    <scope>NUCLEOTIDE SEQUENCE [LARGE SCALE GENOMIC DNA]</scope>
    <source>
        <strain evidence="1 2">FP101781</strain>
    </source>
</reference>
<dbReference type="OrthoDB" id="3221235at2759"/>
<dbReference type="EMBL" id="QPFP01000052">
    <property type="protein sequence ID" value="TEB25986.1"/>
    <property type="molecule type" value="Genomic_DNA"/>
</dbReference>
<gene>
    <name evidence="1" type="ORF">FA13DRAFT_1124682</name>
</gene>
<protein>
    <submittedName>
        <fullName evidence="1">Uncharacterized protein</fullName>
    </submittedName>
</protein>
<dbReference type="STRING" id="71717.A0A4Y7SVT2"/>
<comment type="caution">
    <text evidence="1">The sequence shown here is derived from an EMBL/GenBank/DDBJ whole genome shotgun (WGS) entry which is preliminary data.</text>
</comment>
<name>A0A4Y7SVT2_COPMI</name>
<sequence length="403" mass="44580">MVLAQAEVPFESIKHLKIIMDPSNSPYFHGQFNLDSTSSLVMCMWGHRKPKQGRLNRPPRVPNLKKAVFINAVDLSAGELPSNIPWSQLTHLLVGGQLNGKRIREFLTLCSSLRRGAFRVQAYGDQGPDRRNAPTGAQCTPSTIEVLDIIGPCEDDSSLHLRAPLVNVSFPALTRTRIFGKYESATQLPRYLQPFRALTHLSLVVCGCSWWSAYSQGFYDVGAILNCCPLLVELVASVQGNLDSSFGSLVFNNEGSRGSHLQVLALLCDLGFSLQSPSTSPPGQAFRFGSALENICNVVVSRRQRNTNASDPALLQRFILRFTDDPDFRGLGVDKKAIVANMKKSLEALQPHVDEGLQLSIESITQRLADFEPLSRGQHWDEGAMDFVDEYWEFSASMPPSSQ</sequence>